<name>A0A937UNC3_9ACTN</name>
<proteinExistence type="predicted"/>
<feature type="domain" description="HTH cro/C1-type" evidence="1">
    <location>
        <begin position="43"/>
        <end position="88"/>
    </location>
</feature>
<reference evidence="2" key="1">
    <citation type="submission" date="2020-12" db="EMBL/GenBank/DDBJ databases">
        <title>Genomic characterization of non-nitrogen-fixing Frankia strains.</title>
        <authorList>
            <person name="Carlos-Shanley C."/>
            <person name="Guerra T."/>
            <person name="Hahn D."/>
        </authorList>
    </citation>
    <scope>NUCLEOTIDE SEQUENCE</scope>
    <source>
        <strain evidence="2">CN6</strain>
    </source>
</reference>
<keyword evidence="3" id="KW-1185">Reference proteome</keyword>
<dbReference type="CDD" id="cd00093">
    <property type="entry name" value="HTH_XRE"/>
    <property type="match status" value="1"/>
</dbReference>
<dbReference type="PROSITE" id="PS50943">
    <property type="entry name" value="HTH_CROC1"/>
    <property type="match status" value="1"/>
</dbReference>
<dbReference type="AlphaFoldDB" id="A0A937UNC3"/>
<accession>A0A937UNC3</accession>
<evidence type="ECO:0000259" key="1">
    <source>
        <dbReference type="PROSITE" id="PS50943"/>
    </source>
</evidence>
<dbReference type="RefSeq" id="WP_203000245.1">
    <property type="nucleotide sequence ID" value="NZ_JADWYU010000133.1"/>
</dbReference>
<dbReference type="InterPro" id="IPR010982">
    <property type="entry name" value="Lambda_DNA-bd_dom_sf"/>
</dbReference>
<dbReference type="SMART" id="SM00530">
    <property type="entry name" value="HTH_XRE"/>
    <property type="match status" value="1"/>
</dbReference>
<comment type="caution">
    <text evidence="2">The sequence shown here is derived from an EMBL/GenBank/DDBJ whole genome shotgun (WGS) entry which is preliminary data.</text>
</comment>
<organism evidence="2 3">
    <name type="scientific">Frankia nepalensis</name>
    <dbReference type="NCBI Taxonomy" id="1836974"/>
    <lineage>
        <taxon>Bacteria</taxon>
        <taxon>Bacillati</taxon>
        <taxon>Actinomycetota</taxon>
        <taxon>Actinomycetes</taxon>
        <taxon>Frankiales</taxon>
        <taxon>Frankiaceae</taxon>
        <taxon>Frankia</taxon>
    </lineage>
</organism>
<gene>
    <name evidence="2" type="ORF">I7412_12305</name>
</gene>
<dbReference type="InterPro" id="IPR001387">
    <property type="entry name" value="Cro/C1-type_HTH"/>
</dbReference>
<dbReference type="Gene3D" id="1.10.260.40">
    <property type="entry name" value="lambda repressor-like DNA-binding domains"/>
    <property type="match status" value="1"/>
</dbReference>
<evidence type="ECO:0000313" key="3">
    <source>
        <dbReference type="Proteomes" id="UP000604475"/>
    </source>
</evidence>
<dbReference type="EMBL" id="JAEACQ010000165">
    <property type="protein sequence ID" value="MBL7627943.1"/>
    <property type="molecule type" value="Genomic_DNA"/>
</dbReference>
<dbReference type="SUPFAM" id="SSF47413">
    <property type="entry name" value="lambda repressor-like DNA-binding domains"/>
    <property type="match status" value="1"/>
</dbReference>
<protein>
    <submittedName>
        <fullName evidence="2">Helix-turn-helix domain-containing protein</fullName>
    </submittedName>
</protein>
<evidence type="ECO:0000313" key="2">
    <source>
        <dbReference type="EMBL" id="MBL7627943.1"/>
    </source>
</evidence>
<dbReference type="GO" id="GO:0003677">
    <property type="term" value="F:DNA binding"/>
    <property type="evidence" value="ECO:0007669"/>
    <property type="project" value="InterPro"/>
</dbReference>
<sequence length="447" mass="47813">MTPRSSHPVAPAGFWQRPAVAQALASRDIGGFLKLYQQWTGATQTQIATACEVPQSHISHIMRGKRQVTSLDMYERFARGLDIPRALLGLAEPAPTAETPALVERTGPDRRAVLAVTAATVVLAADDELDEVTRRMQHFAASNVDDAAVEQLNVSVDLIGCRYEGSDAAAVYPTALRQRRYVAELMSGHQHPRFRGELYVVAGKLSGLLGYLAFDLGNEVLARAYCNEAMSLAQAAGHRDLAAWVRGTQSFIAYYAGRYKQALDYARDGQRHAAGGPASIRLAISGEARTLGKLGDRRGVDDAVDRALAAHAQADHVDPVGYFLSFEPFGAARLAGNAASAYLALGAVDRVREFTDQAIPVFARSNSAASHALTLVDASMTYLVGHDIEPDRAGALVSEALTVGSRLRSQVVARRAQDFVTGAAPWAAVPEIAEVADAVAAWRTPAA</sequence>
<dbReference type="Proteomes" id="UP000604475">
    <property type="component" value="Unassembled WGS sequence"/>
</dbReference>
<dbReference type="Pfam" id="PF13560">
    <property type="entry name" value="HTH_31"/>
    <property type="match status" value="1"/>
</dbReference>